<dbReference type="OrthoDB" id="5986190at2759"/>
<accession>A0A1J7IAU8</accession>
<dbReference type="PANTHER" id="PTHR35391">
    <property type="entry name" value="C2H2-TYPE DOMAIN-CONTAINING PROTEIN-RELATED"/>
    <property type="match status" value="1"/>
</dbReference>
<dbReference type="AlphaFoldDB" id="A0A1J7IAU8"/>
<sequence>MAKPLALANSPLETASRNCDDLFERVAGIQGSRSYVVVEVLRQQFQQWTQNLGVYAYRKLSLDASLAHSESLRGMVLQLLKIVERNLLRVEQLEAERSNEDGHGDDPPGSIIDQMRHAEGSLSSILIESLKILESAVDSLLRLGVAIQQSSASTLTQRVSAFVKRQDDGVLEDIICIRLQRHLIEQERRQRATHGAALSLCRQLASSLSFRCFRIEYIRSRAAKKHGGVSHEETAAAADQGIVLQSANATSKVSSHRGTAAVPPIPDNSGGKKSSLLRDYWNRLATAQSESAASIPDSKLAKLKFAEPQKSFFGASSVISIRLLDNVEYPKPPVIEPGARGAVCPYCCKLWDKALYQSTEKWERHVDQDLLFYTCISPECVDPPKLFARFEEWKVHMDSEHSTQWLREVHPLIKPRWCCEGDGRHDEKRWFDDEAAVEQHIEKEHPEYDEGPELEAWKETCKLDLPPRPAHTCPICNSIPKNLADIIQPDAQGLPTVVVTDIEGLRTELLRHVAQHLKEVGFKSIYYLYDAEGEEESQVSVEKNKKDLAGGLWDQDGELVPPVPPYLDEEFADYTSPGHSELVAPVDWATILPTSTLFREEEPKEMLLRQLKLSTDLRGPEHPLTRDSGQALSIWLVEERKFQEAEGPCRNSLQLSEKLDGTSHHKTISLLQCLEHILEGLGRSEEAQIMAARRRSAQG</sequence>
<dbReference type="STRING" id="1408157.A0A1J7IAU8"/>
<gene>
    <name evidence="1" type="ORF">CONLIGDRAFT_100429</name>
</gene>
<dbReference type="EMBL" id="KV875103">
    <property type="protein sequence ID" value="OIW24582.1"/>
    <property type="molecule type" value="Genomic_DNA"/>
</dbReference>
<proteinExistence type="predicted"/>
<keyword evidence="2" id="KW-1185">Reference proteome</keyword>
<reference evidence="1 2" key="1">
    <citation type="submission" date="2016-10" db="EMBL/GenBank/DDBJ databases">
        <title>Draft genome sequence of Coniochaeta ligniaria NRRL30616, a lignocellulolytic fungus for bioabatement of inhibitors in plant biomass hydrolysates.</title>
        <authorList>
            <consortium name="DOE Joint Genome Institute"/>
            <person name="Jimenez D.J."/>
            <person name="Hector R.E."/>
            <person name="Riley R."/>
            <person name="Sun H."/>
            <person name="Grigoriev I.V."/>
            <person name="Van Elsas J.D."/>
            <person name="Nichols N.N."/>
        </authorList>
    </citation>
    <scope>NUCLEOTIDE SEQUENCE [LARGE SCALE GENOMIC DNA]</scope>
    <source>
        <strain evidence="1 2">NRRL 30616</strain>
    </source>
</reference>
<evidence type="ECO:0000313" key="2">
    <source>
        <dbReference type="Proteomes" id="UP000182658"/>
    </source>
</evidence>
<evidence type="ECO:0000313" key="1">
    <source>
        <dbReference type="EMBL" id="OIW24582.1"/>
    </source>
</evidence>
<organism evidence="1 2">
    <name type="scientific">Coniochaeta ligniaria NRRL 30616</name>
    <dbReference type="NCBI Taxonomy" id="1408157"/>
    <lineage>
        <taxon>Eukaryota</taxon>
        <taxon>Fungi</taxon>
        <taxon>Dikarya</taxon>
        <taxon>Ascomycota</taxon>
        <taxon>Pezizomycotina</taxon>
        <taxon>Sordariomycetes</taxon>
        <taxon>Sordariomycetidae</taxon>
        <taxon>Coniochaetales</taxon>
        <taxon>Coniochaetaceae</taxon>
        <taxon>Coniochaeta</taxon>
    </lineage>
</organism>
<protein>
    <submittedName>
        <fullName evidence="1">Uncharacterized protein</fullName>
    </submittedName>
</protein>
<dbReference type="InParanoid" id="A0A1J7IAU8"/>
<dbReference type="Proteomes" id="UP000182658">
    <property type="component" value="Unassembled WGS sequence"/>
</dbReference>
<dbReference type="InterPro" id="IPR011990">
    <property type="entry name" value="TPR-like_helical_dom_sf"/>
</dbReference>
<dbReference type="Gene3D" id="1.25.40.10">
    <property type="entry name" value="Tetratricopeptide repeat domain"/>
    <property type="match status" value="1"/>
</dbReference>
<name>A0A1J7IAU8_9PEZI</name>
<dbReference type="PANTHER" id="PTHR35391:SF5">
    <property type="entry name" value="DUF6590 DOMAIN-CONTAINING PROTEIN"/>
    <property type="match status" value="1"/>
</dbReference>